<dbReference type="EMBL" id="JAUUTY010000002">
    <property type="protein sequence ID" value="KAK1684788.1"/>
    <property type="molecule type" value="Genomic_DNA"/>
</dbReference>
<dbReference type="Proteomes" id="UP001231189">
    <property type="component" value="Unassembled WGS sequence"/>
</dbReference>
<evidence type="ECO:0000256" key="1">
    <source>
        <dbReference type="SAM" id="MobiDB-lite"/>
    </source>
</evidence>
<dbReference type="AlphaFoldDB" id="A0AAD8TND4"/>
<accession>A0AAD8TND4</accession>
<reference evidence="2" key="1">
    <citation type="submission" date="2023-07" db="EMBL/GenBank/DDBJ databases">
        <title>A chromosome-level genome assembly of Lolium multiflorum.</title>
        <authorList>
            <person name="Chen Y."/>
            <person name="Copetti D."/>
            <person name="Kolliker R."/>
            <person name="Studer B."/>
        </authorList>
    </citation>
    <scope>NUCLEOTIDE SEQUENCE</scope>
    <source>
        <strain evidence="2">02402/16</strain>
        <tissue evidence="2">Leaf</tissue>
    </source>
</reference>
<organism evidence="2 3">
    <name type="scientific">Lolium multiflorum</name>
    <name type="common">Italian ryegrass</name>
    <name type="synonym">Lolium perenne subsp. multiflorum</name>
    <dbReference type="NCBI Taxonomy" id="4521"/>
    <lineage>
        <taxon>Eukaryota</taxon>
        <taxon>Viridiplantae</taxon>
        <taxon>Streptophyta</taxon>
        <taxon>Embryophyta</taxon>
        <taxon>Tracheophyta</taxon>
        <taxon>Spermatophyta</taxon>
        <taxon>Magnoliopsida</taxon>
        <taxon>Liliopsida</taxon>
        <taxon>Poales</taxon>
        <taxon>Poaceae</taxon>
        <taxon>BOP clade</taxon>
        <taxon>Pooideae</taxon>
        <taxon>Poodae</taxon>
        <taxon>Poeae</taxon>
        <taxon>Poeae Chloroplast Group 2 (Poeae type)</taxon>
        <taxon>Loliodinae</taxon>
        <taxon>Loliinae</taxon>
        <taxon>Lolium</taxon>
    </lineage>
</organism>
<protein>
    <submittedName>
        <fullName evidence="2">Uncharacterized protein</fullName>
    </submittedName>
</protein>
<name>A0AAD8TND4_LOLMU</name>
<evidence type="ECO:0000313" key="3">
    <source>
        <dbReference type="Proteomes" id="UP001231189"/>
    </source>
</evidence>
<comment type="caution">
    <text evidence="2">The sequence shown here is derived from an EMBL/GenBank/DDBJ whole genome shotgun (WGS) entry which is preliminary data.</text>
</comment>
<evidence type="ECO:0000313" key="2">
    <source>
        <dbReference type="EMBL" id="KAK1684788.1"/>
    </source>
</evidence>
<feature type="region of interest" description="Disordered" evidence="1">
    <location>
        <begin position="1"/>
        <end position="20"/>
    </location>
</feature>
<proteinExistence type="predicted"/>
<gene>
    <name evidence="2" type="ORF">QYE76_045636</name>
</gene>
<feature type="region of interest" description="Disordered" evidence="1">
    <location>
        <begin position="62"/>
        <end position="134"/>
    </location>
</feature>
<sequence length="134" mass="14801">MGDVTKDGNDGDDDDDIDAYINTGAYSQDMYMPPMDEEAFRTHSDQLDRPTTVLKQRLTFTGFSQDTPPEAGNPAQVKPATVFSPNTLRKTIVGEPPKSTLAAPQATPKHHQQPSNPAAPKHHHQHHHRSTPVR</sequence>
<keyword evidence="3" id="KW-1185">Reference proteome</keyword>
<feature type="compositionally biased region" description="Basic residues" evidence="1">
    <location>
        <begin position="120"/>
        <end position="134"/>
    </location>
</feature>